<dbReference type="EMBL" id="CAJJDN010000027">
    <property type="protein sequence ID" value="CAD8070908.1"/>
    <property type="molecule type" value="Genomic_DNA"/>
</dbReference>
<keyword evidence="2" id="KW-1185">Reference proteome</keyword>
<gene>
    <name evidence="1" type="ORF">PSON_ATCC_30995.1.T0270232</name>
</gene>
<proteinExistence type="predicted"/>
<comment type="caution">
    <text evidence="1">The sequence shown here is derived from an EMBL/GenBank/DDBJ whole genome shotgun (WGS) entry which is preliminary data.</text>
</comment>
<evidence type="ECO:0000313" key="1">
    <source>
        <dbReference type="EMBL" id="CAD8070908.1"/>
    </source>
</evidence>
<accession>A0A8S1LR87</accession>
<dbReference type="OrthoDB" id="301266at2759"/>
<protein>
    <submittedName>
        <fullName evidence="1">Uncharacterized protein</fullName>
    </submittedName>
</protein>
<name>A0A8S1LR87_9CILI</name>
<dbReference type="Proteomes" id="UP000692954">
    <property type="component" value="Unassembled WGS sequence"/>
</dbReference>
<dbReference type="AlphaFoldDB" id="A0A8S1LR87"/>
<evidence type="ECO:0000313" key="2">
    <source>
        <dbReference type="Proteomes" id="UP000692954"/>
    </source>
</evidence>
<sequence length="66" mass="7727">MNTHTITQPKPLIRLIQQTKTDSVSVSSILSQESHFTDIERPENPMIKNFIDNYEDDLDTFFDQLE</sequence>
<reference evidence="1" key="1">
    <citation type="submission" date="2021-01" db="EMBL/GenBank/DDBJ databases">
        <authorList>
            <consortium name="Genoscope - CEA"/>
            <person name="William W."/>
        </authorList>
    </citation>
    <scope>NUCLEOTIDE SEQUENCE</scope>
</reference>
<organism evidence="1 2">
    <name type="scientific">Paramecium sonneborni</name>
    <dbReference type="NCBI Taxonomy" id="65129"/>
    <lineage>
        <taxon>Eukaryota</taxon>
        <taxon>Sar</taxon>
        <taxon>Alveolata</taxon>
        <taxon>Ciliophora</taxon>
        <taxon>Intramacronucleata</taxon>
        <taxon>Oligohymenophorea</taxon>
        <taxon>Peniculida</taxon>
        <taxon>Parameciidae</taxon>
        <taxon>Paramecium</taxon>
    </lineage>
</organism>